<protein>
    <submittedName>
        <fullName evidence="1">Cell fate regulator YlbF, YheA/YmcA/DUF963 family (Controls sporulation, competence, biofilm development)</fullName>
    </submittedName>
</protein>
<sequence>MTNALKQATDTFIAALEKAPPVHTFQEANRLFESSEELQGLREQYSALAHELQQKQMEGTLTQENITELRAIQNQVNTHKITANLLSTRNEAVTTLGLANRTISEIVGFDYAATAAPARTC</sequence>
<name>A0A1N6SIQ4_9SPIO</name>
<dbReference type="Pfam" id="PF06133">
    <property type="entry name" value="Com_YlbF"/>
    <property type="match status" value="1"/>
</dbReference>
<dbReference type="InterPro" id="IPR010368">
    <property type="entry name" value="Com_YlbF"/>
</dbReference>
<dbReference type="RefSeq" id="WP_076488662.1">
    <property type="nucleotide sequence ID" value="NZ_FTMS01000008.1"/>
</dbReference>
<reference evidence="1 2" key="1">
    <citation type="submission" date="2017-01" db="EMBL/GenBank/DDBJ databases">
        <authorList>
            <person name="Mah S.A."/>
            <person name="Swanson W.J."/>
            <person name="Moy G.W."/>
            <person name="Vacquier V.D."/>
        </authorList>
    </citation>
    <scope>NUCLEOTIDE SEQUENCE [LARGE SCALE GENOMIC DNA]</scope>
    <source>
        <strain evidence="1 2">ASpG1</strain>
    </source>
</reference>
<dbReference type="EMBL" id="FTMS01000008">
    <property type="protein sequence ID" value="SIQ40939.1"/>
    <property type="molecule type" value="Genomic_DNA"/>
</dbReference>
<accession>A0A1N6SIQ4</accession>
<evidence type="ECO:0000313" key="1">
    <source>
        <dbReference type="EMBL" id="SIQ40939.1"/>
    </source>
</evidence>
<dbReference type="InterPro" id="IPR023378">
    <property type="entry name" value="YheA/YmcA-like_dom_sf"/>
</dbReference>
<organism evidence="1 2">
    <name type="scientific">Alkalispirochaeta americana</name>
    <dbReference type="NCBI Taxonomy" id="159291"/>
    <lineage>
        <taxon>Bacteria</taxon>
        <taxon>Pseudomonadati</taxon>
        <taxon>Spirochaetota</taxon>
        <taxon>Spirochaetia</taxon>
        <taxon>Spirochaetales</taxon>
        <taxon>Spirochaetaceae</taxon>
        <taxon>Alkalispirochaeta</taxon>
    </lineage>
</organism>
<evidence type="ECO:0000313" key="2">
    <source>
        <dbReference type="Proteomes" id="UP000186400"/>
    </source>
</evidence>
<dbReference type="STRING" id="159291.SAMN05920897_10899"/>
<dbReference type="Gene3D" id="1.20.1500.10">
    <property type="entry name" value="YheA/YmcA-like"/>
    <property type="match status" value="1"/>
</dbReference>
<keyword evidence="2" id="KW-1185">Reference proteome</keyword>
<proteinExistence type="predicted"/>
<dbReference type="Proteomes" id="UP000186400">
    <property type="component" value="Unassembled WGS sequence"/>
</dbReference>
<gene>
    <name evidence="1" type="ORF">SAMN05920897_10899</name>
</gene>
<dbReference type="SUPFAM" id="SSF158622">
    <property type="entry name" value="YheA/YmcA-like"/>
    <property type="match status" value="1"/>
</dbReference>
<dbReference type="OrthoDB" id="374132at2"/>
<dbReference type="AlphaFoldDB" id="A0A1N6SIQ4"/>